<feature type="domain" description="HDOD" evidence="2">
    <location>
        <begin position="97"/>
        <end position="291"/>
    </location>
</feature>
<dbReference type="InterPro" id="IPR052340">
    <property type="entry name" value="RNase_Y/CdgJ"/>
</dbReference>
<keyword evidence="4" id="KW-1185">Reference proteome</keyword>
<dbReference type="PROSITE" id="PS51833">
    <property type="entry name" value="HDOD"/>
    <property type="match status" value="1"/>
</dbReference>
<dbReference type="Proteomes" id="UP000301751">
    <property type="component" value="Unassembled WGS sequence"/>
</dbReference>
<feature type="compositionally biased region" description="Pro residues" evidence="1">
    <location>
        <begin position="34"/>
        <end position="57"/>
    </location>
</feature>
<comment type="caution">
    <text evidence="3">The sequence shown here is derived from an EMBL/GenBank/DDBJ whole genome shotgun (WGS) entry which is preliminary data.</text>
</comment>
<evidence type="ECO:0000256" key="1">
    <source>
        <dbReference type="SAM" id="MobiDB-lite"/>
    </source>
</evidence>
<dbReference type="EMBL" id="BJCL01000001">
    <property type="protein sequence ID" value="GCL61704.1"/>
    <property type="molecule type" value="Genomic_DNA"/>
</dbReference>
<evidence type="ECO:0000259" key="2">
    <source>
        <dbReference type="PROSITE" id="PS51833"/>
    </source>
</evidence>
<dbReference type="PANTHER" id="PTHR33525:SF4">
    <property type="entry name" value="CYCLIC DI-GMP PHOSPHODIESTERASE CDGJ"/>
    <property type="match status" value="1"/>
</dbReference>
<dbReference type="Pfam" id="PF08668">
    <property type="entry name" value="HDOD"/>
    <property type="match status" value="1"/>
</dbReference>
<sequence length="386" mass="39675">MSTLLIIVLLVLGVAAGLVAVLRRGPDAGTAVATPPPSRPAAPPPSAPATPTPAVPAIAPAPPPAPLPAALRAFRLVAHDSLPPDQAAALVQQLQQIPPPPLTLHKLVSPEFLEAARPSVLADLVMAEAQIAARLLATVNSPRYGLRKPVASVVQAISLLGLNTVRALCLQHLLHHSLGHPGPAQRQRLDRLLRASTLSSALCERLATPLGLAEPGALVTQVVLGHLGPLASTVLLPTDSPAWSPQPSLLARLQAEQQALGLGAGELGVLLMQTWGLPASIVQDVRDTDNLLLTPAHLVDPRRAPRLALCYLATRLGERLAQGSLASLADLPDPSGGPVLDPADPDFAHLGSYLALPALALLPGLLRAPGLVDAVAALQAEGAPPG</sequence>
<reference evidence="4" key="1">
    <citation type="submission" date="2019-03" db="EMBL/GenBank/DDBJ databases">
        <title>Aquabacterium pictum sp.nov., the first bacteriochlorophyll a-containing freshwater bacterium in the genus Aquabacterium of the class Betaproteobacteria.</title>
        <authorList>
            <person name="Hirose S."/>
            <person name="Tank M."/>
            <person name="Hara E."/>
            <person name="Tamaki H."/>
            <person name="Takaichi S."/>
            <person name="Haruta S."/>
            <person name="Hanada S."/>
        </authorList>
    </citation>
    <scope>NUCLEOTIDE SEQUENCE [LARGE SCALE GENOMIC DNA]</scope>
    <source>
        <strain evidence="4">W35</strain>
    </source>
</reference>
<accession>A0A480AJ85</accession>
<name>A0A480AJ85_9BURK</name>
<evidence type="ECO:0000313" key="3">
    <source>
        <dbReference type="EMBL" id="GCL61704.1"/>
    </source>
</evidence>
<feature type="region of interest" description="Disordered" evidence="1">
    <location>
        <begin position="28"/>
        <end position="57"/>
    </location>
</feature>
<organism evidence="3 4">
    <name type="scientific">Pseudaquabacterium pictum</name>
    <dbReference type="NCBI Taxonomy" id="2315236"/>
    <lineage>
        <taxon>Bacteria</taxon>
        <taxon>Pseudomonadati</taxon>
        <taxon>Pseudomonadota</taxon>
        <taxon>Betaproteobacteria</taxon>
        <taxon>Burkholderiales</taxon>
        <taxon>Sphaerotilaceae</taxon>
        <taxon>Pseudaquabacterium</taxon>
    </lineage>
</organism>
<gene>
    <name evidence="3" type="ORF">AQPW35_07850</name>
</gene>
<dbReference type="RefSeq" id="WP_137731428.1">
    <property type="nucleotide sequence ID" value="NZ_BJCL01000001.1"/>
</dbReference>
<dbReference type="Gene3D" id="1.10.3210.10">
    <property type="entry name" value="Hypothetical protein af1432"/>
    <property type="match status" value="1"/>
</dbReference>
<dbReference type="AlphaFoldDB" id="A0A480AJ85"/>
<proteinExistence type="predicted"/>
<protein>
    <recommendedName>
        <fullName evidence="2">HDOD domain-containing protein</fullName>
    </recommendedName>
</protein>
<dbReference type="OrthoDB" id="8907828at2"/>
<dbReference type="InterPro" id="IPR013976">
    <property type="entry name" value="HDOD"/>
</dbReference>
<evidence type="ECO:0000313" key="4">
    <source>
        <dbReference type="Proteomes" id="UP000301751"/>
    </source>
</evidence>
<dbReference type="SUPFAM" id="SSF109604">
    <property type="entry name" value="HD-domain/PDEase-like"/>
    <property type="match status" value="1"/>
</dbReference>
<dbReference type="PANTHER" id="PTHR33525">
    <property type="match status" value="1"/>
</dbReference>